<evidence type="ECO:0000313" key="1">
    <source>
        <dbReference type="EMBL" id="KAF2100794.1"/>
    </source>
</evidence>
<evidence type="ECO:0008006" key="3">
    <source>
        <dbReference type="Google" id="ProtNLM"/>
    </source>
</evidence>
<name>A0A9P4MCM0_9PEZI</name>
<gene>
    <name evidence="1" type="ORF">NA57DRAFT_54866</name>
</gene>
<organism evidence="1 2">
    <name type="scientific">Rhizodiscina lignyota</name>
    <dbReference type="NCBI Taxonomy" id="1504668"/>
    <lineage>
        <taxon>Eukaryota</taxon>
        <taxon>Fungi</taxon>
        <taxon>Dikarya</taxon>
        <taxon>Ascomycota</taxon>
        <taxon>Pezizomycotina</taxon>
        <taxon>Dothideomycetes</taxon>
        <taxon>Pleosporomycetidae</taxon>
        <taxon>Aulographales</taxon>
        <taxon>Rhizodiscinaceae</taxon>
        <taxon>Rhizodiscina</taxon>
    </lineage>
</organism>
<dbReference type="InterPro" id="IPR011333">
    <property type="entry name" value="SKP1/BTB/POZ_sf"/>
</dbReference>
<keyword evidence="2" id="KW-1185">Reference proteome</keyword>
<dbReference type="EMBL" id="ML978124">
    <property type="protein sequence ID" value="KAF2100794.1"/>
    <property type="molecule type" value="Genomic_DNA"/>
</dbReference>
<accession>A0A9P4MCM0</accession>
<dbReference type="Proteomes" id="UP000799772">
    <property type="component" value="Unassembled WGS sequence"/>
</dbReference>
<comment type="caution">
    <text evidence="1">The sequence shown here is derived from an EMBL/GenBank/DDBJ whole genome shotgun (WGS) entry which is preliminary data.</text>
</comment>
<dbReference type="AlphaFoldDB" id="A0A9P4MCM0"/>
<dbReference type="OrthoDB" id="268428at2759"/>
<protein>
    <recommendedName>
        <fullName evidence="3">BTB domain-containing protein</fullName>
    </recommendedName>
</protein>
<reference evidence="1" key="1">
    <citation type="journal article" date="2020" name="Stud. Mycol.">
        <title>101 Dothideomycetes genomes: a test case for predicting lifestyles and emergence of pathogens.</title>
        <authorList>
            <person name="Haridas S."/>
            <person name="Albert R."/>
            <person name="Binder M."/>
            <person name="Bloem J."/>
            <person name="Labutti K."/>
            <person name="Salamov A."/>
            <person name="Andreopoulos B."/>
            <person name="Baker S."/>
            <person name="Barry K."/>
            <person name="Bills G."/>
            <person name="Bluhm B."/>
            <person name="Cannon C."/>
            <person name="Castanera R."/>
            <person name="Culley D."/>
            <person name="Daum C."/>
            <person name="Ezra D."/>
            <person name="Gonzalez J."/>
            <person name="Henrissat B."/>
            <person name="Kuo A."/>
            <person name="Liang C."/>
            <person name="Lipzen A."/>
            <person name="Lutzoni F."/>
            <person name="Magnuson J."/>
            <person name="Mondo S."/>
            <person name="Nolan M."/>
            <person name="Ohm R."/>
            <person name="Pangilinan J."/>
            <person name="Park H.-J."/>
            <person name="Ramirez L."/>
            <person name="Alfaro M."/>
            <person name="Sun H."/>
            <person name="Tritt A."/>
            <person name="Yoshinaga Y."/>
            <person name="Zwiers L.-H."/>
            <person name="Turgeon B."/>
            <person name="Goodwin S."/>
            <person name="Spatafora J."/>
            <person name="Crous P."/>
            <person name="Grigoriev I."/>
        </authorList>
    </citation>
    <scope>NUCLEOTIDE SEQUENCE</scope>
    <source>
        <strain evidence="1">CBS 133067</strain>
    </source>
</reference>
<sequence>MAQAGNDVIHIAPDGDLTVLLNADNKITRYRVDRSTMLKYSRHFKASLDGRFKESQSDIINLFDDKIDGLEMFLRALHDNLADYQDELGAEDPVWWYIVMACDKYEIDVRDGTNAITKRIRAFFSTCYNQQMSPHQYTLNIKIARQLLFPTFIFDCASGFQHVTEYLAYNVDRHITELNPTEHYQLHLPHRVINQLNAARGRLRTVLYAGIFDPIAGRFHASCKCKAETTHNYEKTLIDLEVWPMHPWGFKDSIHTLLHCLRKFEYDPLCGRDAADVCMGCMHGDYKASVMQITEKVTCYFDGLCLDCMDRSKHKTRDEDQDYWSHHSHGILRKFGRSDGGCRISHGNPTWYHSFMGREEKKNVV</sequence>
<dbReference type="Gene3D" id="3.30.710.10">
    <property type="entry name" value="Potassium Channel Kv1.1, Chain A"/>
    <property type="match status" value="1"/>
</dbReference>
<evidence type="ECO:0000313" key="2">
    <source>
        <dbReference type="Proteomes" id="UP000799772"/>
    </source>
</evidence>
<proteinExistence type="predicted"/>